<dbReference type="STRING" id="99883.ENSTNIP00000013192"/>
<evidence type="ECO:0000313" key="4">
    <source>
        <dbReference type="Proteomes" id="UP000007303"/>
    </source>
</evidence>
<dbReference type="CDD" id="cd00160">
    <property type="entry name" value="RhoGEF"/>
    <property type="match status" value="1"/>
</dbReference>
<dbReference type="PANTHER" id="PTHR12877:SF15">
    <property type="entry name" value="RHO GUANINE NUCLEOTIDE EXCHANGE FACTOR 17"/>
    <property type="match status" value="1"/>
</dbReference>
<dbReference type="GeneTree" id="ENSGT00940000153798"/>
<dbReference type="HOGENOM" id="CLU_095543_0_0_1"/>
<organism evidence="3 4">
    <name type="scientific">Tetraodon nigroviridis</name>
    <name type="common">Spotted green pufferfish</name>
    <name type="synonym">Chelonodon nigroviridis</name>
    <dbReference type="NCBI Taxonomy" id="99883"/>
    <lineage>
        <taxon>Eukaryota</taxon>
        <taxon>Metazoa</taxon>
        <taxon>Chordata</taxon>
        <taxon>Craniata</taxon>
        <taxon>Vertebrata</taxon>
        <taxon>Euteleostomi</taxon>
        <taxon>Actinopterygii</taxon>
        <taxon>Neopterygii</taxon>
        <taxon>Teleostei</taxon>
        <taxon>Neoteleostei</taxon>
        <taxon>Acanthomorphata</taxon>
        <taxon>Eupercaria</taxon>
        <taxon>Tetraodontiformes</taxon>
        <taxon>Tetradontoidea</taxon>
        <taxon>Tetraodontidae</taxon>
        <taxon>Tetraodon</taxon>
    </lineage>
</organism>
<keyword evidence="1" id="KW-0344">Guanine-nucleotide releasing factor</keyword>
<dbReference type="Proteomes" id="UP000007303">
    <property type="component" value="Unassembled WGS sequence"/>
</dbReference>
<reference evidence="3" key="2">
    <citation type="submission" date="2025-08" db="UniProtKB">
        <authorList>
            <consortium name="Ensembl"/>
        </authorList>
    </citation>
    <scope>IDENTIFICATION</scope>
</reference>
<evidence type="ECO:0000259" key="2">
    <source>
        <dbReference type="PROSITE" id="PS50010"/>
    </source>
</evidence>
<dbReference type="OMA" id="YSELAIC"/>
<dbReference type="InParanoid" id="H3CY57"/>
<dbReference type="Pfam" id="PF00621">
    <property type="entry name" value="RhoGEF"/>
    <property type="match status" value="1"/>
</dbReference>
<dbReference type="Pfam" id="PF19057">
    <property type="entry name" value="PH_19"/>
    <property type="match status" value="1"/>
</dbReference>
<dbReference type="SUPFAM" id="SSF48065">
    <property type="entry name" value="DBL homology domain (DH-domain)"/>
    <property type="match status" value="1"/>
</dbReference>
<dbReference type="Gene3D" id="1.20.900.10">
    <property type="entry name" value="Dbl homology (DH) domain"/>
    <property type="match status" value="2"/>
</dbReference>
<evidence type="ECO:0000313" key="3">
    <source>
        <dbReference type="Ensembl" id="ENSTNIP00000013192.1"/>
    </source>
</evidence>
<feature type="domain" description="DH" evidence="2">
    <location>
        <begin position="17"/>
        <end position="173"/>
    </location>
</feature>
<dbReference type="PANTHER" id="PTHR12877">
    <property type="entry name" value="RHO GUANINE NUCLEOTIDE EXCHANGE FACTOR"/>
    <property type="match status" value="1"/>
</dbReference>
<dbReference type="InterPro" id="IPR039919">
    <property type="entry name" value="ARHGEF10/ARHGEF17"/>
</dbReference>
<name>H3CY57_TETNG</name>
<dbReference type="InterPro" id="IPR000219">
    <property type="entry name" value="DH_dom"/>
</dbReference>
<proteinExistence type="predicted"/>
<dbReference type="PROSITE" id="PS50010">
    <property type="entry name" value="DH_2"/>
    <property type="match status" value="1"/>
</dbReference>
<dbReference type="GO" id="GO:0030036">
    <property type="term" value="P:actin cytoskeleton organization"/>
    <property type="evidence" value="ECO:0007669"/>
    <property type="project" value="TreeGrafter"/>
</dbReference>
<accession>H3CY57</accession>
<dbReference type="Ensembl" id="ENSTNIT00000013384.1">
    <property type="protein sequence ID" value="ENSTNIP00000013192.1"/>
    <property type="gene ID" value="ENSTNIG00000010289.1"/>
</dbReference>
<reference evidence="4" key="1">
    <citation type="journal article" date="2004" name="Nature">
        <title>Genome duplication in the teleost fish Tetraodon nigroviridis reveals the early vertebrate proto-karyotype.</title>
        <authorList>
            <person name="Jaillon O."/>
            <person name="Aury J.-M."/>
            <person name="Brunet F."/>
            <person name="Petit J.-L."/>
            <person name="Stange-Thomann N."/>
            <person name="Mauceli E."/>
            <person name="Bouneau L."/>
            <person name="Fischer C."/>
            <person name="Ozouf-Costaz C."/>
            <person name="Bernot A."/>
            <person name="Nicaud S."/>
            <person name="Jaffe D."/>
            <person name="Fisher S."/>
            <person name="Lutfalla G."/>
            <person name="Dossat C."/>
            <person name="Segurens B."/>
            <person name="Dasilva C."/>
            <person name="Salanoubat M."/>
            <person name="Levy M."/>
            <person name="Boudet N."/>
            <person name="Castellano S."/>
            <person name="Anthouard V."/>
            <person name="Jubin C."/>
            <person name="Castelli V."/>
            <person name="Katinka M."/>
            <person name="Vacherie B."/>
            <person name="Biemont C."/>
            <person name="Skalli Z."/>
            <person name="Cattolico L."/>
            <person name="Poulain J."/>
            <person name="De Berardinis V."/>
            <person name="Cruaud C."/>
            <person name="Duprat S."/>
            <person name="Brottier P."/>
            <person name="Coutanceau J.-P."/>
            <person name="Gouzy J."/>
            <person name="Parra G."/>
            <person name="Lardier G."/>
            <person name="Chapple C."/>
            <person name="McKernan K.J."/>
            <person name="McEwan P."/>
            <person name="Bosak S."/>
            <person name="Kellis M."/>
            <person name="Volff J.-N."/>
            <person name="Guigo R."/>
            <person name="Zody M.C."/>
            <person name="Mesirov J."/>
            <person name="Lindblad-Toh K."/>
            <person name="Birren B."/>
            <person name="Nusbaum C."/>
            <person name="Kahn D."/>
            <person name="Robinson-Rechavi M."/>
            <person name="Laudet V."/>
            <person name="Schachter V."/>
            <person name="Quetier F."/>
            <person name="Saurin W."/>
            <person name="Scarpelli C."/>
            <person name="Wincker P."/>
            <person name="Lander E.S."/>
            <person name="Weissenbach J."/>
            <person name="Roest Crollius H."/>
        </authorList>
    </citation>
    <scope>NUCLEOTIDE SEQUENCE [LARGE SCALE GENOMIC DNA]</scope>
</reference>
<protein>
    <recommendedName>
        <fullName evidence="2">DH domain-containing protein</fullName>
    </recommendedName>
</protein>
<reference evidence="3" key="3">
    <citation type="submission" date="2025-09" db="UniProtKB">
        <authorList>
            <consortium name="Ensembl"/>
        </authorList>
    </citation>
    <scope>IDENTIFICATION</scope>
</reference>
<keyword evidence="4" id="KW-1185">Reference proteome</keyword>
<evidence type="ECO:0000256" key="1">
    <source>
        <dbReference type="ARBA" id="ARBA00022658"/>
    </source>
</evidence>
<dbReference type="GO" id="GO:0005085">
    <property type="term" value="F:guanyl-nucleotide exchange factor activity"/>
    <property type="evidence" value="ECO:0007669"/>
    <property type="project" value="UniProtKB-KW"/>
</dbReference>
<dbReference type="InterPro" id="IPR035899">
    <property type="entry name" value="DBL_dom_sf"/>
</dbReference>
<dbReference type="SMART" id="SM00325">
    <property type="entry name" value="RhoGEF"/>
    <property type="match status" value="1"/>
</dbReference>
<dbReference type="AlphaFoldDB" id="H3CY57"/>
<sequence>LHSSAGRHLEGKQGNDMRKHVMMTLVDTEHSYVESLRTLIQGYMRPLKQPDSSSIVDPLLVDEIFFQIPEILEHHENFLKQVAGCVAQWHDRQTVGQILIQSVSSILQQQSMRENKEKQALGDLMIKPVQRIPRYELLVKDLLKHTSEDHPDHSYLLDAQRNIKHLAEKINKGRRSAEEAEREARVIQEIEAHIEKTVGGKKDRSLFLFSDLIICTTLKRKSG</sequence>